<evidence type="ECO:0000313" key="2">
    <source>
        <dbReference type="Proteomes" id="UP001590951"/>
    </source>
</evidence>
<protein>
    <recommendedName>
        <fullName evidence="3">Endonuclease/exonuclease/phosphatase domain-containing protein</fullName>
    </recommendedName>
</protein>
<proteinExistence type="predicted"/>
<reference evidence="1 2" key="1">
    <citation type="submission" date="2024-09" db="EMBL/GenBank/DDBJ databases">
        <title>Rethinking Asexuality: The Enigmatic Case of Functional Sexual Genes in Lepraria (Stereocaulaceae).</title>
        <authorList>
            <person name="Doellman M."/>
            <person name="Sun Y."/>
            <person name="Barcenas-Pena A."/>
            <person name="Lumbsch H.T."/>
            <person name="Grewe F."/>
        </authorList>
    </citation>
    <scope>NUCLEOTIDE SEQUENCE [LARGE SCALE GENOMIC DNA]</scope>
    <source>
        <strain evidence="1 2">Grewe 0041</strain>
    </source>
</reference>
<evidence type="ECO:0000313" key="1">
    <source>
        <dbReference type="EMBL" id="KAL2056569.1"/>
    </source>
</evidence>
<comment type="caution">
    <text evidence="1">The sequence shown here is derived from an EMBL/GenBank/DDBJ whole genome shotgun (WGS) entry which is preliminary data.</text>
</comment>
<sequence>MSASYMMSPGVSSVDANNAKGELEKWTTTHRSDLSDKVSTRPFEPIPIRNQSTLISEKFQPQARTHAAKILGCPTDQVFFTNHIVMRYNILDRPKPWVSAAHKGKAITIIALGDLNSDNGLPGFGDPPEYCSLQSGQALHALADAPQNFKGHSIGWALVLTWTRRSQMFHSSANAES</sequence>
<evidence type="ECO:0008006" key="3">
    <source>
        <dbReference type="Google" id="ProtNLM"/>
    </source>
</evidence>
<keyword evidence="2" id="KW-1185">Reference proteome</keyword>
<organism evidence="1 2">
    <name type="scientific">Lepraria finkii</name>
    <dbReference type="NCBI Taxonomy" id="1340010"/>
    <lineage>
        <taxon>Eukaryota</taxon>
        <taxon>Fungi</taxon>
        <taxon>Dikarya</taxon>
        <taxon>Ascomycota</taxon>
        <taxon>Pezizomycotina</taxon>
        <taxon>Lecanoromycetes</taxon>
        <taxon>OSLEUM clade</taxon>
        <taxon>Lecanoromycetidae</taxon>
        <taxon>Lecanorales</taxon>
        <taxon>Lecanorineae</taxon>
        <taxon>Stereocaulaceae</taxon>
        <taxon>Lepraria</taxon>
    </lineage>
</organism>
<dbReference type="Proteomes" id="UP001590951">
    <property type="component" value="Unassembled WGS sequence"/>
</dbReference>
<name>A0ABR4BIF9_9LECA</name>
<gene>
    <name evidence="1" type="ORF">ABVK25_002963</name>
</gene>
<dbReference type="EMBL" id="JBHFEH010000007">
    <property type="protein sequence ID" value="KAL2056569.1"/>
    <property type="molecule type" value="Genomic_DNA"/>
</dbReference>
<accession>A0ABR4BIF9</accession>